<feature type="transmembrane region" description="Helical" evidence="6">
    <location>
        <begin position="362"/>
        <end position="382"/>
    </location>
</feature>
<feature type="transmembrane region" description="Helical" evidence="6">
    <location>
        <begin position="296"/>
        <end position="314"/>
    </location>
</feature>
<comment type="caution">
    <text evidence="7">The sequence shown here is derived from an EMBL/GenBank/DDBJ whole genome shotgun (WGS) entry which is preliminary data.</text>
</comment>
<name>A0A5N1IMP4_9BACT</name>
<evidence type="ECO:0000256" key="2">
    <source>
        <dbReference type="ARBA" id="ARBA00022475"/>
    </source>
</evidence>
<evidence type="ECO:0000256" key="1">
    <source>
        <dbReference type="ARBA" id="ARBA00004651"/>
    </source>
</evidence>
<evidence type="ECO:0000256" key="6">
    <source>
        <dbReference type="SAM" id="Phobius"/>
    </source>
</evidence>
<comment type="subcellular location">
    <subcellularLocation>
        <location evidence="1">Cell membrane</location>
        <topology evidence="1">Multi-pass membrane protein</topology>
    </subcellularLocation>
</comment>
<feature type="transmembrane region" description="Helical" evidence="6">
    <location>
        <begin position="249"/>
        <end position="268"/>
    </location>
</feature>
<reference evidence="7 8" key="1">
    <citation type="submission" date="2019-09" db="EMBL/GenBank/DDBJ databases">
        <title>Genome sequence of Adhaeribacter sp. M2.</title>
        <authorList>
            <person name="Srinivasan S."/>
        </authorList>
    </citation>
    <scope>NUCLEOTIDE SEQUENCE [LARGE SCALE GENOMIC DNA]</scope>
    <source>
        <strain evidence="7 8">M2</strain>
    </source>
</reference>
<keyword evidence="5 6" id="KW-0472">Membrane</keyword>
<sequence length="441" mass="48228">MAICRSVRNRFTFASKTRLMFEKILHTFTSRIGIAGLNFLIVILTAQSLGAAGRGEISLFVANLALVLLFTGIVGGTALAYLTPRTNVFQLLLPAYVWSAVVSGLVTFVIFLLNQVPADYVWHLFGLALLQSFFTVNATVLLGKEKVKVYNNLTFLQTLLSALILASGFLLFSTKTIAFYFTALYGAYGISTLLSFIFLFRTGDKPDFSGFRENVAQLFRLGATAQFSNIITFLNYRLGYYFLNTFADARAVGIFSVGVALSEALWMIGKSMATVQYSALVNTENQQAGQAMTIKLVKLSFVATLTAVLVLSVLPPPFLTFVFGKDFVGVKPVIWALAPGVVATGTGMIFSHYFAGRGNYKINNWAALVGLALTVPACLLLIPELGPVGAGLASTFSYMAAFVFLFLKFRRESGFNLWQLVPGKEDFGQVLQLLRKGKTQM</sequence>
<evidence type="ECO:0000313" key="7">
    <source>
        <dbReference type="EMBL" id="KAA9331241.1"/>
    </source>
</evidence>
<evidence type="ECO:0000313" key="8">
    <source>
        <dbReference type="Proteomes" id="UP000326570"/>
    </source>
</evidence>
<dbReference type="InterPro" id="IPR050833">
    <property type="entry name" value="Poly_Biosynth_Transport"/>
</dbReference>
<dbReference type="GO" id="GO:0005886">
    <property type="term" value="C:plasma membrane"/>
    <property type="evidence" value="ECO:0007669"/>
    <property type="project" value="UniProtKB-SubCell"/>
</dbReference>
<evidence type="ECO:0000256" key="3">
    <source>
        <dbReference type="ARBA" id="ARBA00022692"/>
    </source>
</evidence>
<evidence type="ECO:0000256" key="5">
    <source>
        <dbReference type="ARBA" id="ARBA00023136"/>
    </source>
</evidence>
<keyword evidence="4 6" id="KW-1133">Transmembrane helix</keyword>
<feature type="transmembrane region" description="Helical" evidence="6">
    <location>
        <begin position="120"/>
        <end position="142"/>
    </location>
</feature>
<feature type="transmembrane region" description="Helical" evidence="6">
    <location>
        <begin position="57"/>
        <end position="83"/>
    </location>
</feature>
<keyword evidence="8" id="KW-1185">Reference proteome</keyword>
<keyword evidence="3 6" id="KW-0812">Transmembrane</keyword>
<dbReference type="Proteomes" id="UP000326570">
    <property type="component" value="Unassembled WGS sequence"/>
</dbReference>
<accession>A0A5N1IMP4</accession>
<feature type="transmembrane region" description="Helical" evidence="6">
    <location>
        <begin position="95"/>
        <end position="114"/>
    </location>
</feature>
<protein>
    <submittedName>
        <fullName evidence="7">Uncharacterized protein</fullName>
    </submittedName>
</protein>
<evidence type="ECO:0000256" key="4">
    <source>
        <dbReference type="ARBA" id="ARBA00022989"/>
    </source>
</evidence>
<keyword evidence="2" id="KW-1003">Cell membrane</keyword>
<feature type="transmembrane region" description="Helical" evidence="6">
    <location>
        <begin position="154"/>
        <end position="172"/>
    </location>
</feature>
<feature type="transmembrane region" description="Helical" evidence="6">
    <location>
        <begin position="334"/>
        <end position="355"/>
    </location>
</feature>
<organism evidence="7 8">
    <name type="scientific">Adhaeribacter soli</name>
    <dbReference type="NCBI Taxonomy" id="2607655"/>
    <lineage>
        <taxon>Bacteria</taxon>
        <taxon>Pseudomonadati</taxon>
        <taxon>Bacteroidota</taxon>
        <taxon>Cytophagia</taxon>
        <taxon>Cytophagales</taxon>
        <taxon>Hymenobacteraceae</taxon>
        <taxon>Adhaeribacter</taxon>
    </lineage>
</organism>
<dbReference type="AlphaFoldDB" id="A0A5N1IMP4"/>
<feature type="transmembrane region" description="Helical" evidence="6">
    <location>
        <begin position="221"/>
        <end position="243"/>
    </location>
</feature>
<dbReference type="EMBL" id="VTWT01000008">
    <property type="protein sequence ID" value="KAA9331241.1"/>
    <property type="molecule type" value="Genomic_DNA"/>
</dbReference>
<gene>
    <name evidence="7" type="ORF">F0P94_15255</name>
</gene>
<feature type="transmembrane region" description="Helical" evidence="6">
    <location>
        <begin position="178"/>
        <end position="200"/>
    </location>
</feature>
<feature type="transmembrane region" description="Helical" evidence="6">
    <location>
        <begin position="28"/>
        <end position="51"/>
    </location>
</feature>
<dbReference type="PANTHER" id="PTHR30250">
    <property type="entry name" value="PST FAMILY PREDICTED COLANIC ACID TRANSPORTER"/>
    <property type="match status" value="1"/>
</dbReference>
<dbReference type="PANTHER" id="PTHR30250:SF11">
    <property type="entry name" value="O-ANTIGEN TRANSPORTER-RELATED"/>
    <property type="match status" value="1"/>
</dbReference>
<feature type="transmembrane region" description="Helical" evidence="6">
    <location>
        <begin position="388"/>
        <end position="407"/>
    </location>
</feature>
<proteinExistence type="predicted"/>